<dbReference type="Pfam" id="PF02472">
    <property type="entry name" value="ExbD"/>
    <property type="match status" value="1"/>
</dbReference>
<dbReference type="OrthoDB" id="281590at2"/>
<proteinExistence type="inferred from homology"/>
<protein>
    <submittedName>
        <fullName evidence="8">Biopolymer transport protein ExbD/TolR</fullName>
    </submittedName>
</protein>
<dbReference type="GO" id="GO:0005886">
    <property type="term" value="C:plasma membrane"/>
    <property type="evidence" value="ECO:0007669"/>
    <property type="project" value="UniProtKB-SubCell"/>
</dbReference>
<keyword evidence="4 7" id="KW-0812">Transmembrane</keyword>
<keyword evidence="5" id="KW-1133">Transmembrane helix</keyword>
<keyword evidence="6" id="KW-0472">Membrane</keyword>
<sequence precursor="true">MRLAWRTERSRDSTLGASMTPMIDVVFLLLIFFVCTSSFKIPEQALLADLLVQNSQGAATIELDDLPELDEVVLHGEPGDEGVAVWTFNDDRRCETRQELLQLLAALAEVDGSLPVIVDAEGAVPFGEAISAYDAARLAGFDTVQFAASADTLTDGGAR</sequence>
<comment type="subcellular location">
    <subcellularLocation>
        <location evidence="1">Cell membrane</location>
        <topology evidence="1">Single-pass membrane protein</topology>
    </subcellularLocation>
    <subcellularLocation>
        <location evidence="7">Cell membrane</location>
        <topology evidence="7">Single-pass type II membrane protein</topology>
    </subcellularLocation>
</comment>
<organism evidence="8 9">
    <name type="scientific">Pseudobythopirellula maris</name>
    <dbReference type="NCBI Taxonomy" id="2527991"/>
    <lineage>
        <taxon>Bacteria</taxon>
        <taxon>Pseudomonadati</taxon>
        <taxon>Planctomycetota</taxon>
        <taxon>Planctomycetia</taxon>
        <taxon>Pirellulales</taxon>
        <taxon>Lacipirellulaceae</taxon>
        <taxon>Pseudobythopirellula</taxon>
    </lineage>
</organism>
<evidence type="ECO:0000256" key="5">
    <source>
        <dbReference type="ARBA" id="ARBA00022989"/>
    </source>
</evidence>
<keyword evidence="3" id="KW-1003">Cell membrane</keyword>
<evidence type="ECO:0000313" key="9">
    <source>
        <dbReference type="Proteomes" id="UP000315440"/>
    </source>
</evidence>
<evidence type="ECO:0000256" key="6">
    <source>
        <dbReference type="ARBA" id="ARBA00023136"/>
    </source>
</evidence>
<comment type="caution">
    <text evidence="8">The sequence shown here is derived from an EMBL/GenBank/DDBJ whole genome shotgun (WGS) entry which is preliminary data.</text>
</comment>
<evidence type="ECO:0000256" key="1">
    <source>
        <dbReference type="ARBA" id="ARBA00004162"/>
    </source>
</evidence>
<dbReference type="InterPro" id="IPR003400">
    <property type="entry name" value="ExbD"/>
</dbReference>
<dbReference type="Proteomes" id="UP000315440">
    <property type="component" value="Unassembled WGS sequence"/>
</dbReference>
<dbReference type="EMBL" id="SJPQ01000001">
    <property type="protein sequence ID" value="TWT90930.1"/>
    <property type="molecule type" value="Genomic_DNA"/>
</dbReference>
<dbReference type="PANTHER" id="PTHR30558">
    <property type="entry name" value="EXBD MEMBRANE COMPONENT OF PMF-DRIVEN MACROMOLECULE IMPORT SYSTEM"/>
    <property type="match status" value="1"/>
</dbReference>
<keyword evidence="7" id="KW-0653">Protein transport</keyword>
<keyword evidence="9" id="KW-1185">Reference proteome</keyword>
<name>A0A5C5ZUP7_9BACT</name>
<dbReference type="PANTHER" id="PTHR30558:SF3">
    <property type="entry name" value="BIOPOLYMER TRANSPORT PROTEIN EXBD-RELATED"/>
    <property type="match status" value="1"/>
</dbReference>
<accession>A0A5C5ZUP7</accession>
<dbReference type="AlphaFoldDB" id="A0A5C5ZUP7"/>
<reference evidence="8 9" key="1">
    <citation type="submission" date="2019-02" db="EMBL/GenBank/DDBJ databases">
        <title>Deep-cultivation of Planctomycetes and their phenomic and genomic characterization uncovers novel biology.</title>
        <authorList>
            <person name="Wiegand S."/>
            <person name="Jogler M."/>
            <person name="Boedeker C."/>
            <person name="Pinto D."/>
            <person name="Vollmers J."/>
            <person name="Rivas-Marin E."/>
            <person name="Kohn T."/>
            <person name="Peeters S.H."/>
            <person name="Heuer A."/>
            <person name="Rast P."/>
            <person name="Oberbeckmann S."/>
            <person name="Bunk B."/>
            <person name="Jeske O."/>
            <person name="Meyerdierks A."/>
            <person name="Storesund J.E."/>
            <person name="Kallscheuer N."/>
            <person name="Luecker S."/>
            <person name="Lage O.M."/>
            <person name="Pohl T."/>
            <person name="Merkel B.J."/>
            <person name="Hornburger P."/>
            <person name="Mueller R.-W."/>
            <person name="Bruemmer F."/>
            <person name="Labrenz M."/>
            <person name="Spormann A.M."/>
            <person name="Op Den Camp H."/>
            <person name="Overmann J."/>
            <person name="Amann R."/>
            <person name="Jetten M.S.M."/>
            <person name="Mascher T."/>
            <person name="Medema M.H."/>
            <person name="Devos D.P."/>
            <person name="Kaster A.-K."/>
            <person name="Ovreas L."/>
            <person name="Rohde M."/>
            <person name="Galperin M.Y."/>
            <person name="Jogler C."/>
        </authorList>
    </citation>
    <scope>NUCLEOTIDE SEQUENCE [LARGE SCALE GENOMIC DNA]</scope>
    <source>
        <strain evidence="8 9">Mal64</strain>
    </source>
</reference>
<evidence type="ECO:0000256" key="4">
    <source>
        <dbReference type="ARBA" id="ARBA00022692"/>
    </source>
</evidence>
<evidence type="ECO:0000313" key="8">
    <source>
        <dbReference type="EMBL" id="TWT90930.1"/>
    </source>
</evidence>
<gene>
    <name evidence="8" type="ORF">Mal64_13290</name>
</gene>
<evidence type="ECO:0000256" key="2">
    <source>
        <dbReference type="ARBA" id="ARBA00005811"/>
    </source>
</evidence>
<keyword evidence="7" id="KW-0813">Transport</keyword>
<comment type="similarity">
    <text evidence="2 7">Belongs to the ExbD/TolR family.</text>
</comment>
<dbReference type="GO" id="GO:0015031">
    <property type="term" value="P:protein transport"/>
    <property type="evidence" value="ECO:0007669"/>
    <property type="project" value="UniProtKB-KW"/>
</dbReference>
<dbReference type="GO" id="GO:0022857">
    <property type="term" value="F:transmembrane transporter activity"/>
    <property type="evidence" value="ECO:0007669"/>
    <property type="project" value="InterPro"/>
</dbReference>
<evidence type="ECO:0000256" key="3">
    <source>
        <dbReference type="ARBA" id="ARBA00022475"/>
    </source>
</evidence>
<evidence type="ECO:0000256" key="7">
    <source>
        <dbReference type="RuleBase" id="RU003879"/>
    </source>
</evidence>
<dbReference type="RefSeq" id="WP_146398242.1">
    <property type="nucleotide sequence ID" value="NZ_SJPQ01000001.1"/>
</dbReference>